<keyword evidence="8" id="KW-1185">Reference proteome</keyword>
<keyword evidence="2" id="KW-0813">Transport</keyword>
<gene>
    <name evidence="7" type="ORF">RCOM_1381000</name>
</gene>
<organism evidence="7 8">
    <name type="scientific">Ricinus communis</name>
    <name type="common">Castor bean</name>
    <dbReference type="NCBI Taxonomy" id="3988"/>
    <lineage>
        <taxon>Eukaryota</taxon>
        <taxon>Viridiplantae</taxon>
        <taxon>Streptophyta</taxon>
        <taxon>Embryophyta</taxon>
        <taxon>Tracheophyta</taxon>
        <taxon>Spermatophyta</taxon>
        <taxon>Magnoliopsida</taxon>
        <taxon>eudicotyledons</taxon>
        <taxon>Gunneridae</taxon>
        <taxon>Pentapetalae</taxon>
        <taxon>rosids</taxon>
        <taxon>fabids</taxon>
        <taxon>Malpighiales</taxon>
        <taxon>Euphorbiaceae</taxon>
        <taxon>Acalyphoideae</taxon>
        <taxon>Acalypheae</taxon>
        <taxon>Ricinus</taxon>
    </lineage>
</organism>
<comment type="subcellular location">
    <subcellularLocation>
        <location evidence="1">Endoplasmic reticulum</location>
    </subcellularLocation>
</comment>
<dbReference type="KEGG" id="rcu:8276868"/>
<evidence type="ECO:0000256" key="4">
    <source>
        <dbReference type="ARBA" id="ARBA00022927"/>
    </source>
</evidence>
<keyword evidence="3" id="KW-0256">Endoplasmic reticulum</keyword>
<dbReference type="PANTHER" id="PTHR15922">
    <property type="entry name" value="NEUROBLASTOMA-AMPLIFIED SEQUENCE"/>
    <property type="match status" value="1"/>
</dbReference>
<evidence type="ECO:0000256" key="1">
    <source>
        <dbReference type="ARBA" id="ARBA00004240"/>
    </source>
</evidence>
<protein>
    <recommendedName>
        <fullName evidence="9">Sec39 domain-containing protein</fullName>
    </recommendedName>
</protein>
<dbReference type="InterPro" id="IPR036322">
    <property type="entry name" value="WD40_repeat_dom_sf"/>
</dbReference>
<dbReference type="EMBL" id="EQ973795">
    <property type="protein sequence ID" value="EEF46735.1"/>
    <property type="molecule type" value="Genomic_DNA"/>
</dbReference>
<evidence type="ECO:0000256" key="2">
    <source>
        <dbReference type="ARBA" id="ARBA00022448"/>
    </source>
</evidence>
<name>B9RPL4_RICCO</name>
<dbReference type="GO" id="GO:0000149">
    <property type="term" value="F:SNARE binding"/>
    <property type="evidence" value="ECO:0000318"/>
    <property type="project" value="GO_Central"/>
</dbReference>
<dbReference type="FunCoup" id="B9RPL4">
    <property type="interactions" value="2781"/>
</dbReference>
<feature type="domain" description="Sec39" evidence="5">
    <location>
        <begin position="919"/>
        <end position="1145"/>
    </location>
</feature>
<dbReference type="Pfam" id="PF08314">
    <property type="entry name" value="Sec39"/>
    <property type="match status" value="1"/>
</dbReference>
<dbReference type="eggNOG" id="KOG1797">
    <property type="taxonomic scope" value="Eukaryota"/>
</dbReference>
<evidence type="ECO:0000259" key="5">
    <source>
        <dbReference type="Pfam" id="PF08314"/>
    </source>
</evidence>
<proteinExistence type="predicted"/>
<dbReference type="Pfam" id="PF24520">
    <property type="entry name" value="ARM_KNTC1_1st"/>
    <property type="match status" value="1"/>
</dbReference>
<dbReference type="Proteomes" id="UP000008311">
    <property type="component" value="Unassembled WGS sequence"/>
</dbReference>
<dbReference type="GO" id="GO:0070939">
    <property type="term" value="C:Dsl1/NZR complex"/>
    <property type="evidence" value="ECO:0000318"/>
    <property type="project" value="GO_Central"/>
</dbReference>
<dbReference type="InterPro" id="IPR055403">
    <property type="entry name" value="ARM_KNTC1_1st"/>
</dbReference>
<dbReference type="InterPro" id="IPR013244">
    <property type="entry name" value="Sec39_domain"/>
</dbReference>
<dbReference type="PANTHER" id="PTHR15922:SF2">
    <property type="entry name" value="NBAS SUBUNIT OF NRZ TETHERING COMPLEX"/>
    <property type="match status" value="1"/>
</dbReference>
<feature type="domain" description="KNTC1 first ARM-repeats" evidence="6">
    <location>
        <begin position="461"/>
        <end position="673"/>
    </location>
</feature>
<evidence type="ECO:0000313" key="8">
    <source>
        <dbReference type="Proteomes" id="UP000008311"/>
    </source>
</evidence>
<dbReference type="STRING" id="3988.B9RPL4"/>
<reference evidence="8" key="1">
    <citation type="journal article" date="2010" name="Nat. Biotechnol.">
        <title>Draft genome sequence of the oilseed species Ricinus communis.</title>
        <authorList>
            <person name="Chan A.P."/>
            <person name="Crabtree J."/>
            <person name="Zhao Q."/>
            <person name="Lorenzi H."/>
            <person name="Orvis J."/>
            <person name="Puiu D."/>
            <person name="Melake-Berhan A."/>
            <person name="Jones K.M."/>
            <person name="Redman J."/>
            <person name="Chen G."/>
            <person name="Cahoon E.B."/>
            <person name="Gedil M."/>
            <person name="Stanke M."/>
            <person name="Haas B.J."/>
            <person name="Wortman J.R."/>
            <person name="Fraser-Liggett C.M."/>
            <person name="Ravel J."/>
            <person name="Rabinowicz P.D."/>
        </authorList>
    </citation>
    <scope>NUCLEOTIDE SEQUENCE [LARGE SCALE GENOMIC DNA]</scope>
    <source>
        <strain evidence="8">cv. Hale</strain>
    </source>
</reference>
<dbReference type="GO" id="GO:0015031">
    <property type="term" value="P:protein transport"/>
    <property type="evidence" value="ECO:0007669"/>
    <property type="project" value="UniProtKB-KW"/>
</dbReference>
<evidence type="ECO:0000259" key="6">
    <source>
        <dbReference type="Pfam" id="PF24520"/>
    </source>
</evidence>
<dbReference type="InParanoid" id="B9RPL4"/>
<evidence type="ECO:0008006" key="9">
    <source>
        <dbReference type="Google" id="ProtNLM"/>
    </source>
</evidence>
<evidence type="ECO:0000256" key="3">
    <source>
        <dbReference type="ARBA" id="ARBA00022824"/>
    </source>
</evidence>
<accession>B9RPL4</accession>
<dbReference type="SUPFAM" id="SSF50978">
    <property type="entry name" value="WD40 repeat-like"/>
    <property type="match status" value="1"/>
</dbReference>
<keyword evidence="4" id="KW-0653">Protein transport</keyword>
<evidence type="ECO:0000313" key="7">
    <source>
        <dbReference type="EMBL" id="EEF46735.1"/>
    </source>
</evidence>
<dbReference type="OrthoDB" id="19988at2759"/>
<sequence length="2429" mass="274630">MEEEIGVKVFYETRTHASRPYISNYPPQSPKSNEGGKGILSSLFSAPGICQIKKWREYRSPVKIKKPISLIISPSGERVAVATGSQITILRKEDDYQEPCGTFMSLLGMLSFGVWSESHDILGIADNNDTLYFIKVNGEEITRVTKRQLRVAFPIICMIPQDNTDAHESCLCSFIILTADGFLHHIEISQQPTPSISIRQTLNNVLTIRRQFPKDVYCFDYDPAHSLLLVVGSAVSTSIASSGNSGSCQLSLWRRCPNVDLELLSSVQFEGLYHKSKDFLGQIAYPKVLMSPEGNFVATLDISGCLYIFKLDKEQSSLSSIAVGGRFGSQVIDNLTNRHKEFLNDNIDFTWWSDHIVTLARRGGVFTMLNILAGLQLQKSDHIYSMPVLDRVQKLQGHLFLVESKSFEEGKSLYNHNGESTGVHLLEQVKEGTSNQHDFSKLRWRLVSISQRSVSEMYDVLISNHKYQAALDFANQHGLDRDEVLKSQWSHSCQGVNDINLFLSNIKDHGYVLSECVHKVGPTEDAMKALLAYGLHATDQHRFSVAEDHQRSEIWDLRLARLQLLQYRDRLETYLGINMGRFSMQEYSKFRVMALSEAAVTLAESGKIGALNLLFKRHPYSLSPSMLQILAAVPETVPVQTYGQLLPGRSPPTAVSLREEDWVECKEMLSFINRLPENHELGSQIRTEPIVKMCTGYIWPSPNELSLWYMNRARDIDCYSGQLDNCLCLVDLACQKGIFELQQFHKDISYLHQLIYSDESDREVGVNICLSEWEQLSDYEKFRVMLKEVKEENVVKKLCNKAIPFMHDRFHPSASVSQNQAKDGRLSLHYKDEAFLVRWLKEIALENKLDICLMVIEEGCTNLASNGFFKDEIEAVDCGLQCVYLCTITDRWSTLAAILSKLPRKQDAEMYTNGLEERLKVAEGHIEAGRLLAFYQVPKPMNFFLEAHADEKGIKQILRLMLSKFVRRQPGRSDNDWASMWRDMQNLRDKAFPFLDPEYMLTEFCRGLLKAGRFSLARNYLKGTSSVALASEKAENLVIQAAREFFFSASSLSCSEIWKAKECLNLFPSSRLVKAEADTIEVLTVKLPSLGVTLLPLQFRQIKDPMEIVKMAIISQTGAYLHVDKLIEVAKLLGLNSPEDIAAVEEAVAREAAVAGDLQLAFDLCLVLAKKGHGLIWDLCAAIARGPALENMDVSARKQLLGFALSHCDAESIGELLHAWKDLDMQGQCDTLLMSTGMSSPKVPAQDSSIMSLSVHGIQDIVDLKDCSKLVDGESVHDHEAYISKVKSILSFVAKNLPMQNGTDLESFLRENGKIFSFAVFQLPWLLDLSGKSGNDKRLVSDFVSGRQFWSIRTQALVTILSWLARNGFAPKDDVIASLAKSIIEPPVTEEEDIMGCCFLLNLVDAFSGVEVIEEQLRIRKNYQEICSIMTVGMIYSLLHNFEVECNDPSQRRELLFGKFKEKHTPFSSDEVNKIDEVQLTFWRQWKLKLEEKRRVAEHSRLLEQIIPAVETGRFLSGDRKYIESVVFSLIDSIKMEKKRIVKDVLKLADTYGLNHTEVLQRYLSSILVSEFWTDDDIMMEIAEVKADIIDCALETIETISVVVYPAIDGHNKQRLAYIYGLLSDCYLQLEETKQSLIHPCSSNLSTLDLARLYKVFEQECQRVSFIKDLNFKNVAALDGLNLQSLRSEVYAHINELNLEALAKMLQTLAGIYTDSLPENLVLWQDVYKHYVLSLLKTLENRTTMEFNFVNPETFQEFIIQLEHTYDFSHMYIRLLAPSDALEIIKRYITMIVPLHGSYGSIPDNSTWQDCLIILLNFWLRLTEEMQEVASGECLDKVGFDPECLSSCLKVLMRLVMEDSVTPSQSWGSIVGYAICGLNGNFSVEILIFCKAMAFSGCGFGAISELFLEAISQCDISSTPSADSESQDLLHLYINMLEPILKDLVSGTCEHQNLYHLLSSLSKLEGQLDDLQSVRQAVWERMAQFSDNSQLPSHVRVYVLELMQLIRGRNIKGFSTELQSKVLPWEGWDELLSTSIKSEINANHLLLHHTDASSQLTSTLVALKSSQLVAAISPSIEITPDNLLNVETAVSCFLKLCDVSNSDTHVEVLLAIVEEWEGFFVVGRDEIKPSETTEAVNDWNNDDWDEGWESFQEVDSLEKEKIENSLSIDPLHVCWMEIFKKLIAISRFNDVLRLIDHSLTKSNRILLDEDGAKTLSEVLLEMDCFVALKLVLLLPYEALQFQCLAVVEDKFKQGGISETVGRDHEFFILVLSSKIISVIITKSSYGTIFSFLCYLAGNLSRQCQESQLFRIMEKEKTESVDTEKDFLFLFRRILFPSFISELVKADQHILAGFLVTKFMHTNASLSLVNVAEASLARYLERQLHALQHDEFAVDDISSCKLLKNTVSKLRGKLGTGIQSALALLPANVR</sequence>
<dbReference type="GO" id="GO:0006890">
    <property type="term" value="P:retrograde vesicle-mediated transport, Golgi to endoplasmic reticulum"/>
    <property type="evidence" value="ECO:0000318"/>
    <property type="project" value="GO_Central"/>
</dbReference>